<evidence type="ECO:0000313" key="4">
    <source>
        <dbReference type="EMBL" id="MFA0809723.1"/>
    </source>
</evidence>
<evidence type="ECO:0000256" key="3">
    <source>
        <dbReference type="SAM" id="SignalP"/>
    </source>
</evidence>
<evidence type="ECO:0008006" key="6">
    <source>
        <dbReference type="Google" id="ProtNLM"/>
    </source>
</evidence>
<dbReference type="PANTHER" id="PTHR36842:SF1">
    <property type="entry name" value="PROTEIN TOLB"/>
    <property type="match status" value="1"/>
</dbReference>
<dbReference type="InterPro" id="IPR011042">
    <property type="entry name" value="6-blade_b-propeller_TolB-like"/>
</dbReference>
<feature type="signal peptide" evidence="3">
    <location>
        <begin position="1"/>
        <end position="19"/>
    </location>
</feature>
<dbReference type="Proteomes" id="UP001569428">
    <property type="component" value="Unassembled WGS sequence"/>
</dbReference>
<proteinExistence type="inferred from homology"/>
<accession>A0ABV4NUD3</accession>
<gene>
    <name evidence="4" type="ORF">ACCI49_02230</name>
</gene>
<feature type="compositionally biased region" description="Polar residues" evidence="2">
    <location>
        <begin position="293"/>
        <end position="308"/>
    </location>
</feature>
<evidence type="ECO:0000256" key="2">
    <source>
        <dbReference type="SAM" id="MobiDB-lite"/>
    </source>
</evidence>
<evidence type="ECO:0000313" key="5">
    <source>
        <dbReference type="Proteomes" id="UP001569428"/>
    </source>
</evidence>
<feature type="region of interest" description="Disordered" evidence="2">
    <location>
        <begin position="287"/>
        <end position="308"/>
    </location>
</feature>
<dbReference type="EMBL" id="JBGMEK010000002">
    <property type="protein sequence ID" value="MFA0809723.1"/>
    <property type="molecule type" value="Genomic_DNA"/>
</dbReference>
<keyword evidence="3" id="KW-0732">Signal</keyword>
<feature type="chain" id="PRO_5045729387" description="WD40-like Beta Propeller Repeat" evidence="3">
    <location>
        <begin position="20"/>
        <end position="308"/>
    </location>
</feature>
<protein>
    <recommendedName>
        <fullName evidence="6">WD40-like Beta Propeller Repeat</fullName>
    </recommendedName>
</protein>
<sequence>MLFKKISPWFFLVCFSCFAQWSSADDIAYLGVSDGYWEVWRTNAEAKSGEQLTQFGADVSRISWYPDGRHLLVNLHDGRLYRLDSRSKALTQIEAPLPNILDAVVSPIGDSFTFSLSTSSSIDDNDIYRYEFVSNKLDKLTSMPRLQHEPSWSADGKAVYFLSGNGGQVHDIWKVDVAARKTEQLTVGALYHFDLAVRADGTIAYSGNRSGNYELWLRQLDGRSERLTENPALDARPNWSPRGDQLVFHSTRGGSMNIWLYDLATKSVRALTQGEAGARQPVWAPLKRDAQASVKTNRSTAMSGQRDQ</sequence>
<dbReference type="Pfam" id="PF07676">
    <property type="entry name" value="PD40"/>
    <property type="match status" value="2"/>
</dbReference>
<dbReference type="RefSeq" id="WP_371837336.1">
    <property type="nucleotide sequence ID" value="NZ_JBGMEK010000002.1"/>
</dbReference>
<keyword evidence="5" id="KW-1185">Reference proteome</keyword>
<name>A0ABV4NUD3_9GAMM</name>
<evidence type="ECO:0000256" key="1">
    <source>
        <dbReference type="ARBA" id="ARBA00009820"/>
    </source>
</evidence>
<dbReference type="SUPFAM" id="SSF82171">
    <property type="entry name" value="DPP6 N-terminal domain-like"/>
    <property type="match status" value="1"/>
</dbReference>
<reference evidence="4 5" key="1">
    <citation type="submission" date="2024-08" db="EMBL/GenBank/DDBJ databases">
        <authorList>
            <person name="Ishaq N."/>
        </authorList>
    </citation>
    <scope>NUCLEOTIDE SEQUENCE [LARGE SCALE GENOMIC DNA]</scope>
    <source>
        <strain evidence="4 5">DSM 18651</strain>
    </source>
</reference>
<dbReference type="InterPro" id="IPR011659">
    <property type="entry name" value="WD40"/>
</dbReference>
<comment type="similarity">
    <text evidence="1">Belongs to the TolB family.</text>
</comment>
<comment type="caution">
    <text evidence="4">The sequence shown here is derived from an EMBL/GenBank/DDBJ whole genome shotgun (WGS) entry which is preliminary data.</text>
</comment>
<dbReference type="PANTHER" id="PTHR36842">
    <property type="entry name" value="PROTEIN TOLB HOMOLOG"/>
    <property type="match status" value="1"/>
</dbReference>
<dbReference type="Gene3D" id="2.120.10.30">
    <property type="entry name" value="TolB, C-terminal domain"/>
    <property type="match status" value="2"/>
</dbReference>
<organism evidence="4 5">
    <name type="scientific">Microbulbifer epialgicus</name>
    <dbReference type="NCBI Taxonomy" id="393907"/>
    <lineage>
        <taxon>Bacteria</taxon>
        <taxon>Pseudomonadati</taxon>
        <taxon>Pseudomonadota</taxon>
        <taxon>Gammaproteobacteria</taxon>
        <taxon>Cellvibrionales</taxon>
        <taxon>Microbulbiferaceae</taxon>
        <taxon>Microbulbifer</taxon>
    </lineage>
</organism>